<dbReference type="InterPro" id="IPR056924">
    <property type="entry name" value="SH3_Tf2-1"/>
</dbReference>
<dbReference type="PANTHER" id="PTHR46148">
    <property type="entry name" value="CHROMO DOMAIN-CONTAINING PROTEIN"/>
    <property type="match status" value="1"/>
</dbReference>
<sequence length="151" mass="17528">MTPFEALYGRKCRSSLHWSEVGEILALGPNVLQEAKDKVRIAQERLLTAQSRQRSYADRRRRDLEFLVGDHIFLKVSPTRGIRIFEIRDKLSPRFIGPYEILERIGPVVYRLALPPNLSGVHNVFHISVLRKYIFDPAHVLDVLPLELRMI</sequence>
<organism evidence="2">
    <name type="scientific">Ananas comosus var. bracteatus</name>
    <name type="common">red pineapple</name>
    <dbReference type="NCBI Taxonomy" id="296719"/>
    <lineage>
        <taxon>Eukaryota</taxon>
        <taxon>Viridiplantae</taxon>
        <taxon>Streptophyta</taxon>
        <taxon>Embryophyta</taxon>
        <taxon>Tracheophyta</taxon>
        <taxon>Spermatophyta</taxon>
        <taxon>Magnoliopsida</taxon>
        <taxon>Liliopsida</taxon>
        <taxon>Poales</taxon>
        <taxon>Bromeliaceae</taxon>
        <taxon>Bromelioideae</taxon>
        <taxon>Ananas</taxon>
    </lineage>
</organism>
<proteinExistence type="predicted"/>
<dbReference type="PANTHER" id="PTHR46148:SF60">
    <property type="entry name" value="CHROMO DOMAIN-CONTAINING PROTEIN"/>
    <property type="match status" value="1"/>
</dbReference>
<dbReference type="Pfam" id="PF24626">
    <property type="entry name" value="SH3_Tf2-1"/>
    <property type="match status" value="1"/>
</dbReference>
<dbReference type="EMBL" id="LR862135">
    <property type="protein sequence ID" value="CAD1840742.1"/>
    <property type="molecule type" value="Genomic_DNA"/>
</dbReference>
<feature type="domain" description="Tf2-1-like SH3-like" evidence="1">
    <location>
        <begin position="69"/>
        <end position="133"/>
    </location>
</feature>
<accession>A0A6V7QC96</accession>
<evidence type="ECO:0000259" key="1">
    <source>
        <dbReference type="Pfam" id="PF24626"/>
    </source>
</evidence>
<protein>
    <recommendedName>
        <fullName evidence="1">Tf2-1-like SH3-like domain-containing protein</fullName>
    </recommendedName>
</protein>
<reference evidence="2" key="1">
    <citation type="submission" date="2020-07" db="EMBL/GenBank/DDBJ databases">
        <authorList>
            <person name="Lin J."/>
        </authorList>
    </citation>
    <scope>NUCLEOTIDE SEQUENCE</scope>
</reference>
<name>A0A6V7QC96_ANACO</name>
<gene>
    <name evidence="2" type="ORF">CB5_LOCUS23953</name>
</gene>
<dbReference type="AlphaFoldDB" id="A0A6V7QC96"/>
<evidence type="ECO:0000313" key="2">
    <source>
        <dbReference type="EMBL" id="CAD1840742.1"/>
    </source>
</evidence>